<organism evidence="3 4">
    <name type="scientific">Fluctibacter corallii</name>
    <dbReference type="NCBI Taxonomy" id="2984329"/>
    <lineage>
        <taxon>Bacteria</taxon>
        <taxon>Pseudomonadati</taxon>
        <taxon>Pseudomonadota</taxon>
        <taxon>Gammaproteobacteria</taxon>
        <taxon>Alteromonadales</taxon>
        <taxon>Alteromonadaceae</taxon>
        <taxon>Fluctibacter</taxon>
    </lineage>
</organism>
<gene>
    <name evidence="3" type="ORF">OE749_05015</name>
</gene>
<dbReference type="Proteomes" id="UP001652504">
    <property type="component" value="Unassembled WGS sequence"/>
</dbReference>
<keyword evidence="1" id="KW-0804">Transcription</keyword>
<dbReference type="PROSITE" id="PS51671">
    <property type="entry name" value="ACT"/>
    <property type="match status" value="1"/>
</dbReference>
<evidence type="ECO:0000313" key="3">
    <source>
        <dbReference type="EMBL" id="MCV2884049.1"/>
    </source>
</evidence>
<dbReference type="PANTHER" id="PTHR34875">
    <property type="entry name" value="UPF0237 PROTEIN MJ1558"/>
    <property type="match status" value="1"/>
</dbReference>
<accession>A0ABT3A652</accession>
<dbReference type="RefSeq" id="WP_263711259.1">
    <property type="nucleotide sequence ID" value="NZ_JAOWKX010000002.1"/>
</dbReference>
<dbReference type="InterPro" id="IPR016867">
    <property type="entry name" value="GcvR"/>
</dbReference>
<evidence type="ECO:0000256" key="1">
    <source>
        <dbReference type="PIRNR" id="PIRNR028103"/>
    </source>
</evidence>
<evidence type="ECO:0000313" key="4">
    <source>
        <dbReference type="Proteomes" id="UP001652504"/>
    </source>
</evidence>
<dbReference type="InterPro" id="IPR050990">
    <property type="entry name" value="UPF0237/GcvR_regulator"/>
</dbReference>
<feature type="domain" description="ACT" evidence="2">
    <location>
        <begin position="6"/>
        <end position="85"/>
    </location>
</feature>
<comment type="subcellular location">
    <subcellularLocation>
        <location evidence="1">Cytoplasm</location>
    </subcellularLocation>
</comment>
<dbReference type="Pfam" id="PF13740">
    <property type="entry name" value="ACT_6"/>
    <property type="match status" value="1"/>
</dbReference>
<comment type="caution">
    <text evidence="3">The sequence shown here is derived from an EMBL/GenBank/DDBJ whole genome shotgun (WGS) entry which is preliminary data.</text>
</comment>
<dbReference type="Gene3D" id="3.30.70.260">
    <property type="match status" value="2"/>
</dbReference>
<protein>
    <recommendedName>
        <fullName evidence="1">Glycine cleavage system transcriptional repressor</fullName>
    </recommendedName>
</protein>
<dbReference type="SUPFAM" id="SSF55021">
    <property type="entry name" value="ACT-like"/>
    <property type="match status" value="2"/>
</dbReference>
<sequence>MKHQLIVTILGSDRVGILSALASAVSEAGCNILDSRQAIYGQDFSLTMILEGTQSSITKAELKLPMVCQQLDLLSMMKRTQKHSKQNLKHMVDIKLSGVDTVGVMQKVTSFLAQFDIAVNAFRQKTYTNKETQQEMMQCKMVASVPDGIELTDVNLAFQTLLDALGLQGQISEKY</sequence>
<reference evidence="3 4" key="1">
    <citation type="submission" date="2022-10" db="EMBL/GenBank/DDBJ databases">
        <title>Aestuariibacter sp. AA17 isolated from Montipora capitata coral fragment.</title>
        <authorList>
            <person name="Emsley S.A."/>
            <person name="Pfannmuller K.M."/>
            <person name="Loughran R.M."/>
            <person name="Shlafstein M."/>
            <person name="Papke E."/>
            <person name="Saw J.H."/>
            <person name="Ushijima B."/>
            <person name="Videau P."/>
        </authorList>
    </citation>
    <scope>NUCLEOTIDE SEQUENCE [LARGE SCALE GENOMIC DNA]</scope>
    <source>
        <strain evidence="3 4">AA17</strain>
    </source>
</reference>
<keyword evidence="4" id="KW-1185">Reference proteome</keyword>
<keyword evidence="1" id="KW-0963">Cytoplasm</keyword>
<dbReference type="InterPro" id="IPR045865">
    <property type="entry name" value="ACT-like_dom_sf"/>
</dbReference>
<keyword evidence="1" id="KW-0678">Repressor</keyword>
<dbReference type="PANTHER" id="PTHR34875:SF5">
    <property type="entry name" value="GLYCINE CLEAVAGE SYSTEM TRANSCRIPTIONAL REPRESSOR"/>
    <property type="match status" value="1"/>
</dbReference>
<name>A0ABT3A652_9ALTE</name>
<dbReference type="EMBL" id="JAOWKX010000002">
    <property type="protein sequence ID" value="MCV2884049.1"/>
    <property type="molecule type" value="Genomic_DNA"/>
</dbReference>
<dbReference type="CDD" id="cd04893">
    <property type="entry name" value="ACT_GcvR_1"/>
    <property type="match status" value="1"/>
</dbReference>
<evidence type="ECO:0000259" key="2">
    <source>
        <dbReference type="PROSITE" id="PS51671"/>
    </source>
</evidence>
<dbReference type="PIRSF" id="PIRSF028103">
    <property type="entry name" value="GcvR"/>
    <property type="match status" value="1"/>
</dbReference>
<proteinExistence type="predicted"/>
<dbReference type="InterPro" id="IPR002912">
    <property type="entry name" value="ACT_dom"/>
</dbReference>